<dbReference type="PANTHER" id="PTHR43818:SF5">
    <property type="entry name" value="OXIDOREDUCTASE FAMILY PROTEIN"/>
    <property type="match status" value="1"/>
</dbReference>
<reference evidence="3 4" key="1">
    <citation type="journal article" date="2016" name="Genome Announc.">
        <title>First Complete Genome Sequence of a Subdivision 6 Acidobacterium Strain.</title>
        <authorList>
            <person name="Huang S."/>
            <person name="Vieira S."/>
            <person name="Bunk B."/>
            <person name="Riedel T."/>
            <person name="Sproer C."/>
            <person name="Overmann J."/>
        </authorList>
    </citation>
    <scope>NUCLEOTIDE SEQUENCE [LARGE SCALE GENOMIC DNA]</scope>
    <source>
        <strain evidence="4">DSM 100886 HEG_-6_39</strain>
    </source>
</reference>
<evidence type="ECO:0000313" key="4">
    <source>
        <dbReference type="Proteomes" id="UP000076079"/>
    </source>
</evidence>
<dbReference type="Proteomes" id="UP000076079">
    <property type="component" value="Chromosome"/>
</dbReference>
<dbReference type="InterPro" id="IPR000683">
    <property type="entry name" value="Gfo/Idh/MocA-like_OxRdtase_N"/>
</dbReference>
<organism evidence="3 4">
    <name type="scientific">Luteitalea pratensis</name>
    <dbReference type="NCBI Taxonomy" id="1855912"/>
    <lineage>
        <taxon>Bacteria</taxon>
        <taxon>Pseudomonadati</taxon>
        <taxon>Acidobacteriota</taxon>
        <taxon>Vicinamibacteria</taxon>
        <taxon>Vicinamibacterales</taxon>
        <taxon>Vicinamibacteraceae</taxon>
        <taxon>Luteitalea</taxon>
    </lineage>
</organism>
<dbReference type="InterPro" id="IPR004104">
    <property type="entry name" value="Gfo/Idh/MocA-like_OxRdtase_C"/>
</dbReference>
<dbReference type="SUPFAM" id="SSF51735">
    <property type="entry name" value="NAD(P)-binding Rossmann-fold domains"/>
    <property type="match status" value="1"/>
</dbReference>
<sequence length="438" mass="48539">MSQSTSRRDFIRTVGAGAVAAAGTISTSTSASARPMSTPAKARILGANDRINIGFVGCGGRMNTHITHVMGRNKAKGDVQAIAVNDIWETRKKLAQQKTAVDDKSVYHDYRELVVRPDIDAVVIGSPDHWHYAHTMAALEAGKDVYLEKPMTYTVDEARKIAEYVKTSGRILQVGSQYTSLDHFHKAKKAIEDGLIGDIVWTSGGFGRNSTKRGNEWNYKIDPDANPSNLDWKAFIGSAPKRDWDPARYFRWRKYWDYSGGIATDLFYHTVSPILMAVGPEFPVRVTAGGGIYVQKDREVPDTFFMNVDYSDWTMQLACSVTSGKGAPLVFHGSQGTIMVAEDSEAFQNTEMVVTPDRDYKDDFVKKTGAEELKIAVQPFVRGEHPHMDNFLESMRTRQKPNLDAELGYRAMAAIAGGVTAYRKGKVVGFDTKAEKLT</sequence>
<accession>A0A143PMQ5</accession>
<dbReference type="EMBL" id="CP015136">
    <property type="protein sequence ID" value="AMY09872.1"/>
    <property type="molecule type" value="Genomic_DNA"/>
</dbReference>
<dbReference type="InterPro" id="IPR006311">
    <property type="entry name" value="TAT_signal"/>
</dbReference>
<dbReference type="InterPro" id="IPR050463">
    <property type="entry name" value="Gfo/Idh/MocA_oxidrdct_glycsds"/>
</dbReference>
<dbReference type="OrthoDB" id="9812981at2"/>
<dbReference type="NCBIfam" id="TIGR01409">
    <property type="entry name" value="TAT_signal_seq"/>
    <property type="match status" value="1"/>
</dbReference>
<reference evidence="4" key="2">
    <citation type="submission" date="2016-04" db="EMBL/GenBank/DDBJ databases">
        <title>First Complete Genome Sequence of a Subdivision 6 Acidobacterium.</title>
        <authorList>
            <person name="Huang S."/>
            <person name="Vieira S."/>
            <person name="Bunk B."/>
            <person name="Riedel T."/>
            <person name="Sproeer C."/>
            <person name="Overmann J."/>
        </authorList>
    </citation>
    <scope>NUCLEOTIDE SEQUENCE [LARGE SCALE GENOMIC DNA]</scope>
    <source>
        <strain evidence="4">DSM 100886 HEG_-6_39</strain>
    </source>
</reference>
<dbReference type="SUPFAM" id="SSF55347">
    <property type="entry name" value="Glyceraldehyde-3-phosphate dehydrogenase-like, C-terminal domain"/>
    <property type="match status" value="1"/>
</dbReference>
<dbReference type="Gene3D" id="3.30.360.10">
    <property type="entry name" value="Dihydrodipicolinate Reductase, domain 2"/>
    <property type="match status" value="1"/>
</dbReference>
<dbReference type="PANTHER" id="PTHR43818">
    <property type="entry name" value="BCDNA.GH03377"/>
    <property type="match status" value="1"/>
</dbReference>
<dbReference type="EC" id="1.-.-.-" evidence="3"/>
<keyword evidence="3" id="KW-0560">Oxidoreductase</keyword>
<dbReference type="KEGG" id="abac:LuPra_03099"/>
<keyword evidence="4" id="KW-1185">Reference proteome</keyword>
<dbReference type="STRING" id="1855912.LuPra_03099"/>
<feature type="domain" description="Gfo/Idh/MocA-like oxidoreductase N-terminal" evidence="1">
    <location>
        <begin position="51"/>
        <end position="175"/>
    </location>
</feature>
<dbReference type="AlphaFoldDB" id="A0A143PMQ5"/>
<dbReference type="RefSeq" id="WP_157899243.1">
    <property type="nucleotide sequence ID" value="NZ_CP015136.1"/>
</dbReference>
<dbReference type="GO" id="GO:0000166">
    <property type="term" value="F:nucleotide binding"/>
    <property type="evidence" value="ECO:0007669"/>
    <property type="project" value="InterPro"/>
</dbReference>
<evidence type="ECO:0000313" key="3">
    <source>
        <dbReference type="EMBL" id="AMY09872.1"/>
    </source>
</evidence>
<evidence type="ECO:0000259" key="2">
    <source>
        <dbReference type="Pfam" id="PF02894"/>
    </source>
</evidence>
<dbReference type="Pfam" id="PF02894">
    <property type="entry name" value="GFO_IDH_MocA_C"/>
    <property type="match status" value="1"/>
</dbReference>
<name>A0A143PMQ5_LUTPR</name>
<dbReference type="GO" id="GO:0016491">
    <property type="term" value="F:oxidoreductase activity"/>
    <property type="evidence" value="ECO:0007669"/>
    <property type="project" value="UniProtKB-KW"/>
</dbReference>
<dbReference type="Pfam" id="PF01408">
    <property type="entry name" value="GFO_IDH_MocA"/>
    <property type="match status" value="1"/>
</dbReference>
<dbReference type="InterPro" id="IPR019546">
    <property type="entry name" value="TAT_signal_bac_arc"/>
</dbReference>
<dbReference type="PROSITE" id="PS51318">
    <property type="entry name" value="TAT"/>
    <property type="match status" value="1"/>
</dbReference>
<dbReference type="InterPro" id="IPR036291">
    <property type="entry name" value="NAD(P)-bd_dom_sf"/>
</dbReference>
<gene>
    <name evidence="3" type="primary">yvaA_4</name>
    <name evidence="3" type="ORF">LuPra_03099</name>
</gene>
<evidence type="ECO:0000259" key="1">
    <source>
        <dbReference type="Pfam" id="PF01408"/>
    </source>
</evidence>
<protein>
    <submittedName>
        <fullName evidence="3">Putative oxidoreductase YvaA</fullName>
        <ecNumber evidence="3">1.-.-.-</ecNumber>
    </submittedName>
</protein>
<proteinExistence type="predicted"/>
<dbReference type="Gene3D" id="3.40.50.720">
    <property type="entry name" value="NAD(P)-binding Rossmann-like Domain"/>
    <property type="match status" value="1"/>
</dbReference>
<feature type="domain" description="Gfo/Idh/MocA-like oxidoreductase C-terminal" evidence="2">
    <location>
        <begin position="244"/>
        <end position="428"/>
    </location>
</feature>